<name>E5RMU0_9REOV</name>
<feature type="transmembrane region" description="Helical" evidence="1">
    <location>
        <begin position="41"/>
        <end position="61"/>
    </location>
</feature>
<keyword evidence="1" id="KW-0812">Transmembrane</keyword>
<protein>
    <submittedName>
        <fullName evidence="2">p10</fullName>
    </submittedName>
</protein>
<dbReference type="InterPro" id="IPR009854">
    <property type="entry name" value="Orthoreo_P10"/>
</dbReference>
<proteinExistence type="predicted"/>
<sequence>MSGDCAGLVSVFGSVHCQSSKNKAGGDLQATSVLTTYWPHLAIGGSIILIILLLGLFYCCYLKWKTSHIRRTYHKELVALTRGYVRPIPADVTSV</sequence>
<keyword evidence="1" id="KW-1133">Transmembrane helix</keyword>
<keyword evidence="1" id="KW-0472">Membrane</keyword>
<reference evidence="2" key="1">
    <citation type="journal article" date="2014" name="PLoS ONE">
        <title>Imported case of acute respiratory tract infection associated with a member of species nelson bay orthoreovirus.</title>
        <authorList>
            <person name="Yamanaka A."/>
            <person name="Iwakiri A."/>
            <person name="Yoshikawa T."/>
            <person name="Sakai K."/>
            <person name="Singh H."/>
            <person name="Himeji D."/>
            <person name="Kikuchi I."/>
            <person name="Ueda A."/>
            <person name="Yamamoto S."/>
            <person name="Miura M."/>
            <person name="Shioyama Y."/>
            <person name="Kawano K."/>
            <person name="Nagaishi T."/>
            <person name="Saito M."/>
            <person name="Minomo M."/>
            <person name="Iwamoto N."/>
            <person name="Hidaka Y."/>
            <person name="Sohma H."/>
            <person name="Kobayashi T."/>
            <person name="Kanai Y."/>
            <person name="Kawagishi T."/>
            <person name="Nagata N."/>
            <person name="Fukushi S."/>
            <person name="Mizutani T."/>
            <person name="Tani H."/>
            <person name="Taniguchi S."/>
            <person name="Fukuma A."/>
            <person name="Shimojima M."/>
            <person name="Kurane I."/>
            <person name="Kageyama T."/>
            <person name="Odagiri T."/>
            <person name="Saijo M."/>
            <person name="Morikawa S."/>
        </authorList>
    </citation>
    <scope>NUCLEOTIDE SEQUENCE</scope>
    <source>
        <strain evidence="2">Miyazaki</strain>
    </source>
</reference>
<organism evidence="2">
    <name type="scientific">Reovirus sp. miyazaki</name>
    <dbReference type="NCBI Taxonomy" id="679316"/>
    <lineage>
        <taxon>Viruses</taxon>
        <taxon>Riboviria</taxon>
        <taxon>Orthornavirae</taxon>
        <taxon>Duplornaviricota</taxon>
        <taxon>Resentoviricetes</taxon>
        <taxon>Reovirales</taxon>
    </lineage>
</organism>
<accession>E5RMU0</accession>
<evidence type="ECO:0000313" key="2">
    <source>
        <dbReference type="EMBL" id="BAJ52806.1"/>
    </source>
</evidence>
<dbReference type="EMBL" id="AB521793">
    <property type="protein sequence ID" value="BAJ52806.1"/>
    <property type="molecule type" value="Genomic_RNA"/>
</dbReference>
<evidence type="ECO:0000256" key="1">
    <source>
        <dbReference type="SAM" id="Phobius"/>
    </source>
</evidence>
<dbReference type="Pfam" id="PF07204">
    <property type="entry name" value="Orthoreo_P10"/>
    <property type="match status" value="1"/>
</dbReference>